<feature type="compositionally biased region" description="Basic and acidic residues" evidence="1">
    <location>
        <begin position="57"/>
        <end position="70"/>
    </location>
</feature>
<dbReference type="EMBL" id="LAZR01002382">
    <property type="protein sequence ID" value="KKN30766.1"/>
    <property type="molecule type" value="Genomic_DNA"/>
</dbReference>
<proteinExistence type="predicted"/>
<organism evidence="2">
    <name type="scientific">marine sediment metagenome</name>
    <dbReference type="NCBI Taxonomy" id="412755"/>
    <lineage>
        <taxon>unclassified sequences</taxon>
        <taxon>metagenomes</taxon>
        <taxon>ecological metagenomes</taxon>
    </lineage>
</organism>
<protein>
    <submittedName>
        <fullName evidence="2">Uncharacterized protein</fullName>
    </submittedName>
</protein>
<feature type="region of interest" description="Disordered" evidence="1">
    <location>
        <begin position="43"/>
        <end position="70"/>
    </location>
</feature>
<evidence type="ECO:0000256" key="1">
    <source>
        <dbReference type="SAM" id="MobiDB-lite"/>
    </source>
</evidence>
<reference evidence="2" key="1">
    <citation type="journal article" date="2015" name="Nature">
        <title>Complex archaea that bridge the gap between prokaryotes and eukaryotes.</title>
        <authorList>
            <person name="Spang A."/>
            <person name="Saw J.H."/>
            <person name="Jorgensen S.L."/>
            <person name="Zaremba-Niedzwiedzka K."/>
            <person name="Martijn J."/>
            <person name="Lind A.E."/>
            <person name="van Eijk R."/>
            <person name="Schleper C."/>
            <person name="Guy L."/>
            <person name="Ettema T.J."/>
        </authorList>
    </citation>
    <scope>NUCLEOTIDE SEQUENCE</scope>
</reference>
<gene>
    <name evidence="2" type="ORF">LCGC14_0830710</name>
</gene>
<name>A0A0F9S0W8_9ZZZZ</name>
<feature type="compositionally biased region" description="Basic residues" evidence="1">
    <location>
        <begin position="43"/>
        <end position="56"/>
    </location>
</feature>
<sequence length="70" mass="8355">MAKAPRDYDPFVTPEEFHSFDAMLRSFSKRSVAVVKEGSRRLHFRRQSTHSARKRRGNELERRRSAEHVR</sequence>
<accession>A0A0F9S0W8</accession>
<dbReference type="AlphaFoldDB" id="A0A0F9S0W8"/>
<comment type="caution">
    <text evidence="2">The sequence shown here is derived from an EMBL/GenBank/DDBJ whole genome shotgun (WGS) entry which is preliminary data.</text>
</comment>
<evidence type="ECO:0000313" key="2">
    <source>
        <dbReference type="EMBL" id="KKN30766.1"/>
    </source>
</evidence>